<dbReference type="Pfam" id="PF01966">
    <property type="entry name" value="HD"/>
    <property type="match status" value="1"/>
</dbReference>
<dbReference type="GO" id="GO:0006808">
    <property type="term" value="P:regulation of nitrogen utilization"/>
    <property type="evidence" value="ECO:0007669"/>
    <property type="project" value="UniProtKB-UniRule"/>
</dbReference>
<feature type="domain" description="ACT" evidence="9">
    <location>
        <begin position="662"/>
        <end position="749"/>
    </location>
</feature>
<comment type="caution">
    <text evidence="11">The sequence shown here is derived from an EMBL/GenBank/DDBJ whole genome shotgun (WGS) entry which is preliminary data.</text>
</comment>
<evidence type="ECO:0000313" key="12">
    <source>
        <dbReference type="Proteomes" id="UP000010310"/>
    </source>
</evidence>
<comment type="caution">
    <text evidence="8">Lacks conserved residue(s) required for the propagation of feature annotation.</text>
</comment>
<proteinExistence type="inferred from homology"/>
<evidence type="ECO:0000256" key="4">
    <source>
        <dbReference type="ARBA" id="ARBA00022801"/>
    </source>
</evidence>
<comment type="catalytic activity">
    <reaction evidence="7">
        <text>guanosine 3',5'-bis(diphosphate) + H2O = GDP + diphosphate + H(+)</text>
        <dbReference type="Rhea" id="RHEA:14253"/>
        <dbReference type="ChEBI" id="CHEBI:15377"/>
        <dbReference type="ChEBI" id="CHEBI:15378"/>
        <dbReference type="ChEBI" id="CHEBI:33019"/>
        <dbReference type="ChEBI" id="CHEBI:58189"/>
        <dbReference type="ChEBI" id="CHEBI:77828"/>
        <dbReference type="EC" id="3.1.7.2"/>
    </reaction>
</comment>
<dbReference type="CDD" id="cd00077">
    <property type="entry name" value="HDc"/>
    <property type="match status" value="1"/>
</dbReference>
<dbReference type="SUPFAM" id="SSF109604">
    <property type="entry name" value="HD-domain/PDEase-like"/>
    <property type="match status" value="1"/>
</dbReference>
<name>K6GHQ7_9GAMM</name>
<comment type="catalytic activity">
    <reaction evidence="8">
        <text>[protein-PII]-L-tyrosine + UTP = [protein-PII]-uridylyl-L-tyrosine + diphosphate</text>
        <dbReference type="Rhea" id="RHEA:13673"/>
        <dbReference type="Rhea" id="RHEA-COMP:12147"/>
        <dbReference type="Rhea" id="RHEA-COMP:12148"/>
        <dbReference type="ChEBI" id="CHEBI:33019"/>
        <dbReference type="ChEBI" id="CHEBI:46398"/>
        <dbReference type="ChEBI" id="CHEBI:46858"/>
        <dbReference type="ChEBI" id="CHEBI:90602"/>
        <dbReference type="EC" id="2.7.7.59"/>
    </reaction>
</comment>
<comment type="function">
    <text evidence="8">Modifies, by uridylylation and deuridylylation, the PII regulatory proteins (GlnB and homologs), in response to the nitrogen status of the cell that GlnD senses through the glutamine level. Under low glutamine levels, catalyzes the conversion of the PII proteins and UTP to PII-UMP and PPi, while under higher glutamine levels, GlnD hydrolyzes PII-UMP to PII and UMP (deuridylylation). Thus, controls uridylylation state and activity of the PII proteins, and plays an important role in the regulation of nitrogen metabolism.</text>
</comment>
<dbReference type="PANTHER" id="PTHR47320">
    <property type="entry name" value="BIFUNCTIONAL URIDYLYLTRANSFERASE/URIDYLYL-REMOVING ENZYME"/>
    <property type="match status" value="1"/>
</dbReference>
<dbReference type="PANTHER" id="PTHR47320:SF1">
    <property type="entry name" value="BIFUNCTIONAL URIDYLYLTRANSFERASE_URIDYLYL-REMOVING ENZYME"/>
    <property type="match status" value="1"/>
</dbReference>
<dbReference type="SUPFAM" id="SSF81301">
    <property type="entry name" value="Nucleotidyltransferase"/>
    <property type="match status" value="1"/>
</dbReference>
<dbReference type="InterPro" id="IPR003607">
    <property type="entry name" value="HD/PDEase_dom"/>
</dbReference>
<dbReference type="InterPro" id="IPR010043">
    <property type="entry name" value="UTase/UR"/>
</dbReference>
<evidence type="ECO:0000256" key="2">
    <source>
        <dbReference type="ARBA" id="ARBA00022695"/>
    </source>
</evidence>
<dbReference type="InterPro" id="IPR013546">
    <property type="entry name" value="PII_UdlTrfase/GS_AdlTrfase"/>
</dbReference>
<dbReference type="PROSITE" id="PS51671">
    <property type="entry name" value="ACT"/>
    <property type="match status" value="2"/>
</dbReference>
<gene>
    <name evidence="8 11" type="primary">glnD</name>
    <name evidence="11" type="ORF">B273_1280</name>
</gene>
<dbReference type="Gene3D" id="1.10.3090.10">
    <property type="entry name" value="cca-adding enzyme, domain 2"/>
    <property type="match status" value="1"/>
</dbReference>
<evidence type="ECO:0000256" key="3">
    <source>
        <dbReference type="ARBA" id="ARBA00022737"/>
    </source>
</evidence>
<dbReference type="GO" id="GO:0008081">
    <property type="term" value="F:phosphoric diester hydrolase activity"/>
    <property type="evidence" value="ECO:0007669"/>
    <property type="project" value="UniProtKB-UniRule"/>
</dbReference>
<dbReference type="GO" id="GO:0008773">
    <property type="term" value="F:[protein-PII] uridylyltransferase activity"/>
    <property type="evidence" value="ECO:0007669"/>
    <property type="project" value="UniProtKB-UniRule"/>
</dbReference>
<dbReference type="PROSITE" id="PS51831">
    <property type="entry name" value="HD"/>
    <property type="match status" value="1"/>
</dbReference>
<comment type="domain">
    <text evidence="8">Has four distinct domains: an N-terminal nucleotidyltransferase (NT) domain responsible for UTase activity, a central HD domain that encodes UR activity, and two C-terminal ACT domains that seem to have a role in glutamine sensing.</text>
</comment>
<evidence type="ECO:0000256" key="8">
    <source>
        <dbReference type="HAMAP-Rule" id="MF_00277"/>
    </source>
</evidence>
<dbReference type="SUPFAM" id="SSF55021">
    <property type="entry name" value="ACT-like"/>
    <property type="match status" value="1"/>
</dbReference>
<feature type="domain" description="HD" evidence="10">
    <location>
        <begin position="429"/>
        <end position="551"/>
    </location>
</feature>
<comment type="similarity">
    <text evidence="8">Belongs to the GlnD family.</text>
</comment>
<keyword evidence="6 8" id="KW-0511">Multifunctional enzyme</keyword>
<dbReference type="GO" id="GO:0008893">
    <property type="term" value="F:guanosine-3',5'-bis(diphosphate) 3'-diphosphatase activity"/>
    <property type="evidence" value="ECO:0007669"/>
    <property type="project" value="UniProtKB-EC"/>
</dbReference>
<feature type="domain" description="ACT" evidence="9">
    <location>
        <begin position="770"/>
        <end position="838"/>
    </location>
</feature>
<keyword evidence="1 8" id="KW-0808">Transferase</keyword>
<organism evidence="11 12">
    <name type="scientific">SAR86 cluster bacterium SAR86E</name>
    <dbReference type="NCBI Taxonomy" id="1208365"/>
    <lineage>
        <taxon>Bacteria</taxon>
        <taxon>Pseudomonadati</taxon>
        <taxon>Pseudomonadota</taxon>
        <taxon>Gammaproteobacteria</taxon>
        <taxon>SAR86 cluster</taxon>
    </lineage>
</organism>
<dbReference type="Pfam" id="PF08335">
    <property type="entry name" value="GlnD_UR_UTase"/>
    <property type="match status" value="1"/>
</dbReference>
<dbReference type="InterPro" id="IPR043519">
    <property type="entry name" value="NT_sf"/>
</dbReference>
<keyword evidence="2 8" id="KW-0548">Nucleotidyltransferase</keyword>
<feature type="region of interest" description="Uridylyltransferase" evidence="8">
    <location>
        <begin position="1"/>
        <end position="310"/>
    </location>
</feature>
<dbReference type="EC" id="3.1.4.-" evidence="8"/>
<evidence type="ECO:0000256" key="1">
    <source>
        <dbReference type="ARBA" id="ARBA00022679"/>
    </source>
</evidence>
<dbReference type="InterPro" id="IPR045865">
    <property type="entry name" value="ACT-like_dom_sf"/>
</dbReference>
<accession>K6GHQ7</accession>
<evidence type="ECO:0000256" key="5">
    <source>
        <dbReference type="ARBA" id="ARBA00022842"/>
    </source>
</evidence>
<comment type="cofactor">
    <cofactor evidence="8">
        <name>Mg(2+)</name>
        <dbReference type="ChEBI" id="CHEBI:18420"/>
    </cofactor>
</comment>
<dbReference type="SMART" id="SM00471">
    <property type="entry name" value="HDc"/>
    <property type="match status" value="1"/>
</dbReference>
<dbReference type="InterPro" id="IPR002912">
    <property type="entry name" value="ACT_dom"/>
</dbReference>
<comment type="catalytic activity">
    <reaction evidence="8">
        <text>[protein-PII]-uridylyl-L-tyrosine + H2O = [protein-PII]-L-tyrosine + UMP + H(+)</text>
        <dbReference type="Rhea" id="RHEA:48600"/>
        <dbReference type="Rhea" id="RHEA-COMP:12147"/>
        <dbReference type="Rhea" id="RHEA-COMP:12148"/>
        <dbReference type="ChEBI" id="CHEBI:15377"/>
        <dbReference type="ChEBI" id="CHEBI:15378"/>
        <dbReference type="ChEBI" id="CHEBI:46858"/>
        <dbReference type="ChEBI" id="CHEBI:57865"/>
        <dbReference type="ChEBI" id="CHEBI:90602"/>
    </reaction>
</comment>
<reference evidence="11 12" key="1">
    <citation type="submission" date="2012-09" db="EMBL/GenBank/DDBJ databases">
        <authorList>
            <person name="Dupont C.L."/>
            <person name="Rusch D.B."/>
            <person name="Lombardo M.-J."/>
            <person name="Novotny M."/>
            <person name="Yee-Greenbaum J."/>
            <person name="Laskin R."/>
        </authorList>
    </citation>
    <scope>NUCLEOTIDE SEQUENCE [LARGE SCALE GENOMIC DNA]</scope>
    <source>
        <strain evidence="11">SAR86E</strain>
    </source>
</reference>
<keyword evidence="12" id="KW-1185">Reference proteome</keyword>
<dbReference type="CDD" id="cd04900">
    <property type="entry name" value="ACT_UUR-like_1"/>
    <property type="match status" value="1"/>
</dbReference>
<dbReference type="NCBIfam" id="TIGR01693">
    <property type="entry name" value="UTase_glnD"/>
    <property type="match status" value="1"/>
</dbReference>
<dbReference type="STRING" id="1208365.B273_1280"/>
<evidence type="ECO:0000313" key="11">
    <source>
        <dbReference type="EMBL" id="EKO36546.1"/>
    </source>
</evidence>
<sequence>MSNSLESINLDFKKSFHSVFQKPELIQSFLTKRSNKFDVIIKKEFIRRELETDFAIVALGGYGRKELFPSSDIDLSIIQFNTKTKKIEDIKDFIGWLWTLKVKVGHSVRTFKDIEKITKSDLKEFTSYLSYRIIFCKKNKVASLENDLKKISKKWNKTKFFKAKRLEQYNRFQSFDSTEFSLEPDLKESPGCLRDFQTALWILEHCFKLKKLQDCISAKLFSKKEVSSIYQSYTHMQALRYFINLESGVNRISFENQLLLSKKSKLKASKKSSAVEKFMRTFFLHASNLSDFNEFVFQAYDDQLNILKRPYTKNYYIFKDRIGISMNVDLVQNPELILDSLIQVGKLKRINGLDFKTIKKIQESLPKIDPKYFLLPKAGAQFLEILRSSTNLSTILKKLKQLGLMRLLIPEFGLIEGQMQFDMFHVYTVDEHTFKVVRNMRQMQIGKVDPSLKIEHELINKLPKIELLYLAGIFHDLGKGKGGDHSEIGEKIVEKFCKRLNFSLHDTELLSWLVKNHLIMSSISQKTDVHDPETITNFTENVNTIEKLNYIYMLTINDIRGTNPTLWNSWKHDLLKQLFMSSRKKLNLGEAESNKSIVYERKFTSASTIKKGHAFLNQVWDQLPDAYFSKYQLKQLSNQARAVATSNGETSVFVQSRKNLIEIFIFTPNQAGLFLKTVNGFEQLSLETIDSDIHTTRDGKYAMNTFICRHKILGGNLIQRDIQNIEQKIIHAISSENFKEITKLKTKYKKVFEYPTRVYVSPTNKKNASLVTLETLDQPYLLSKIANIFLDHGISIDSARITTLGEKVEDNFTVIDEKTKSCISQNKTNQLQKKLKSL</sequence>
<dbReference type="PIRSF" id="PIRSF006288">
    <property type="entry name" value="PII_uridyltransf"/>
    <property type="match status" value="1"/>
</dbReference>
<keyword evidence="4 8" id="KW-0378">Hydrolase</keyword>
<dbReference type="HAMAP" id="MF_00277">
    <property type="entry name" value="PII_uridylyl_transf"/>
    <property type="match status" value="1"/>
</dbReference>
<dbReference type="PATRIC" id="fig|1208365.4.peg.860"/>
<dbReference type="Proteomes" id="UP000010310">
    <property type="component" value="Unassembled WGS sequence"/>
</dbReference>
<dbReference type="AlphaFoldDB" id="K6GHQ7"/>
<keyword evidence="5 8" id="KW-0460">Magnesium</keyword>
<dbReference type="EC" id="2.7.7.59" evidence="8"/>
<dbReference type="EMBL" id="AMWX01000008">
    <property type="protein sequence ID" value="EKO36546.1"/>
    <property type="molecule type" value="Genomic_DNA"/>
</dbReference>
<dbReference type="InterPro" id="IPR006674">
    <property type="entry name" value="HD_domain"/>
</dbReference>
<evidence type="ECO:0000256" key="7">
    <source>
        <dbReference type="ARBA" id="ARBA00047968"/>
    </source>
</evidence>
<evidence type="ECO:0000259" key="10">
    <source>
        <dbReference type="PROSITE" id="PS51831"/>
    </source>
</evidence>
<comment type="activity regulation">
    <text evidence="8">Uridylyltransferase (UTase) activity is inhibited by glutamine, while glutamine activates uridylyl-removing (UR) activity.</text>
</comment>
<protein>
    <recommendedName>
        <fullName evidence="8">Bifunctional uridylyltransferase/uridylyl-removing enzyme</fullName>
        <shortName evidence="8">UTase/UR</shortName>
    </recommendedName>
    <alternativeName>
        <fullName evidence="8">Bifunctional [protein-PII] modification enzyme</fullName>
    </alternativeName>
    <alternativeName>
        <fullName evidence="8">Bifunctional nitrogen sensor protein</fullName>
    </alternativeName>
    <domain>
        <recommendedName>
            <fullName evidence="8">[Protein-PII] uridylyltransferase</fullName>
            <shortName evidence="8">PII uridylyltransferase</shortName>
            <shortName evidence="8">UTase</shortName>
            <ecNumber evidence="8">2.7.7.59</ecNumber>
        </recommendedName>
    </domain>
    <domain>
        <recommendedName>
            <fullName evidence="8">[Protein-PII]-UMP uridylyl-removing enzyme</fullName>
            <shortName evidence="8">UR</shortName>
            <ecNumber evidence="8">3.1.4.-</ecNumber>
        </recommendedName>
    </domain>
</protein>
<keyword evidence="3" id="KW-0677">Repeat</keyword>
<evidence type="ECO:0000256" key="6">
    <source>
        <dbReference type="ARBA" id="ARBA00023268"/>
    </source>
</evidence>
<evidence type="ECO:0000259" key="9">
    <source>
        <dbReference type="PROSITE" id="PS51671"/>
    </source>
</evidence>